<evidence type="ECO:0000256" key="1">
    <source>
        <dbReference type="SAM" id="MobiDB-lite"/>
    </source>
</evidence>
<reference evidence="2 3" key="1">
    <citation type="journal article" date="2024" name="G3 (Bethesda)">
        <title>Genome assembly of Hibiscus sabdariffa L. provides insights into metabolisms of medicinal natural products.</title>
        <authorList>
            <person name="Kim T."/>
        </authorList>
    </citation>
    <scope>NUCLEOTIDE SEQUENCE [LARGE SCALE GENOMIC DNA]</scope>
    <source>
        <strain evidence="2">TK-2024</strain>
        <tissue evidence="2">Old leaves</tissue>
    </source>
</reference>
<keyword evidence="3" id="KW-1185">Reference proteome</keyword>
<protein>
    <submittedName>
        <fullName evidence="2">Uncharacterized protein</fullName>
    </submittedName>
</protein>
<feature type="compositionally biased region" description="Polar residues" evidence="1">
    <location>
        <begin position="18"/>
        <end position="35"/>
    </location>
</feature>
<sequence>MLKLHKIFKLHECPPNPSTQYEGSDNTIMDRSTQGLRGDHRHQHQQFKRRQHNSHEDLTKSVWNPKASNNSNVPKHPSEPSKQHQGHNSSVMTRSLFIFKAPSTLNLRKPSGGGDQAKEALELDINPSFQLAIEGSEMIRSKDVIEPGSLALNHQAALVFTVYSS</sequence>
<dbReference type="Proteomes" id="UP001472677">
    <property type="component" value="Unassembled WGS sequence"/>
</dbReference>
<evidence type="ECO:0000313" key="3">
    <source>
        <dbReference type="Proteomes" id="UP001472677"/>
    </source>
</evidence>
<dbReference type="EMBL" id="JBBPBM010000001">
    <property type="protein sequence ID" value="KAK8600282.1"/>
    <property type="molecule type" value="Genomic_DNA"/>
</dbReference>
<proteinExistence type="predicted"/>
<organism evidence="2 3">
    <name type="scientific">Hibiscus sabdariffa</name>
    <name type="common">roselle</name>
    <dbReference type="NCBI Taxonomy" id="183260"/>
    <lineage>
        <taxon>Eukaryota</taxon>
        <taxon>Viridiplantae</taxon>
        <taxon>Streptophyta</taxon>
        <taxon>Embryophyta</taxon>
        <taxon>Tracheophyta</taxon>
        <taxon>Spermatophyta</taxon>
        <taxon>Magnoliopsida</taxon>
        <taxon>eudicotyledons</taxon>
        <taxon>Gunneridae</taxon>
        <taxon>Pentapetalae</taxon>
        <taxon>rosids</taxon>
        <taxon>malvids</taxon>
        <taxon>Malvales</taxon>
        <taxon>Malvaceae</taxon>
        <taxon>Malvoideae</taxon>
        <taxon>Hibiscus</taxon>
    </lineage>
</organism>
<gene>
    <name evidence="2" type="ORF">V6N12_050138</name>
</gene>
<evidence type="ECO:0000313" key="2">
    <source>
        <dbReference type="EMBL" id="KAK8600282.1"/>
    </source>
</evidence>
<feature type="region of interest" description="Disordered" evidence="1">
    <location>
        <begin position="13"/>
        <end position="89"/>
    </location>
</feature>
<accession>A0ABR2GBK0</accession>
<name>A0ABR2GBK0_9ROSI</name>
<comment type="caution">
    <text evidence="2">The sequence shown here is derived from an EMBL/GenBank/DDBJ whole genome shotgun (WGS) entry which is preliminary data.</text>
</comment>
<feature type="compositionally biased region" description="Basic residues" evidence="1">
    <location>
        <begin position="39"/>
        <end position="52"/>
    </location>
</feature>